<keyword evidence="6 8" id="KW-1133">Transmembrane helix</keyword>
<comment type="similarity">
    <text evidence="2">Belongs to the binding-protein-dependent transport system permease family. CysTW subfamily.</text>
</comment>
<reference evidence="10 11" key="1">
    <citation type="journal article" date="2011" name="J. Bacteriol.">
        <title>Complete genome sequence of Polymorphum gilvum SL003B-26A1T, a crude oil-degrading bacterium from oil-polluted saline soil.</title>
        <authorList>
            <person name="Li S.G."/>
            <person name="Tang Y.Q."/>
            <person name="Nie Y."/>
            <person name="Cai M."/>
            <person name="Wu X.L."/>
        </authorList>
    </citation>
    <scope>NUCLEOTIDE SEQUENCE [LARGE SCALE GENOMIC DNA]</scope>
    <source>
        <strain evidence="11">LMG 25793 / CGMCC 1.9160 / SL003B-26A1</strain>
    </source>
</reference>
<evidence type="ECO:0000256" key="2">
    <source>
        <dbReference type="ARBA" id="ARBA00007069"/>
    </source>
</evidence>
<evidence type="ECO:0000256" key="8">
    <source>
        <dbReference type="RuleBase" id="RU363032"/>
    </source>
</evidence>
<dbReference type="RefSeq" id="WP_013654250.1">
    <property type="nucleotide sequence ID" value="NC_015259.1"/>
</dbReference>
<dbReference type="InterPro" id="IPR051789">
    <property type="entry name" value="Bact_Polyamine_Transport"/>
</dbReference>
<evidence type="ECO:0000313" key="10">
    <source>
        <dbReference type="EMBL" id="ADZ71941.1"/>
    </source>
</evidence>
<feature type="transmembrane region" description="Helical" evidence="8">
    <location>
        <begin position="102"/>
        <end position="125"/>
    </location>
</feature>
<feature type="transmembrane region" description="Helical" evidence="8">
    <location>
        <begin position="176"/>
        <end position="198"/>
    </location>
</feature>
<feature type="transmembrane region" description="Helical" evidence="8">
    <location>
        <begin position="233"/>
        <end position="254"/>
    </location>
</feature>
<dbReference type="GO" id="GO:0005886">
    <property type="term" value="C:plasma membrane"/>
    <property type="evidence" value="ECO:0007669"/>
    <property type="project" value="UniProtKB-SubCell"/>
</dbReference>
<dbReference type="AlphaFoldDB" id="F2J0Z5"/>
<dbReference type="GO" id="GO:0055085">
    <property type="term" value="P:transmembrane transport"/>
    <property type="evidence" value="ECO:0007669"/>
    <property type="project" value="InterPro"/>
</dbReference>
<accession>F2J0Z5</accession>
<keyword evidence="5 8" id="KW-0812">Transmembrane</keyword>
<dbReference type="InterPro" id="IPR000515">
    <property type="entry name" value="MetI-like"/>
</dbReference>
<dbReference type="PANTHER" id="PTHR43848">
    <property type="entry name" value="PUTRESCINE TRANSPORT SYSTEM PERMEASE PROTEIN POTI"/>
    <property type="match status" value="1"/>
</dbReference>
<dbReference type="STRING" id="991905.SL003B_3519"/>
<dbReference type="SUPFAM" id="SSF161098">
    <property type="entry name" value="MetI-like"/>
    <property type="match status" value="1"/>
</dbReference>
<evidence type="ECO:0000256" key="1">
    <source>
        <dbReference type="ARBA" id="ARBA00004651"/>
    </source>
</evidence>
<dbReference type="KEGG" id="pgv:SL003B_3519"/>
<evidence type="ECO:0000256" key="6">
    <source>
        <dbReference type="ARBA" id="ARBA00022989"/>
    </source>
</evidence>
<dbReference type="PROSITE" id="PS50928">
    <property type="entry name" value="ABC_TM1"/>
    <property type="match status" value="1"/>
</dbReference>
<name>F2J0Z5_POLGS</name>
<dbReference type="InterPro" id="IPR035906">
    <property type="entry name" value="MetI-like_sf"/>
</dbReference>
<evidence type="ECO:0000259" key="9">
    <source>
        <dbReference type="PROSITE" id="PS50928"/>
    </source>
</evidence>
<keyword evidence="3 8" id="KW-0813">Transport</keyword>
<dbReference type="HOGENOM" id="CLU_016047_3_0_5"/>
<dbReference type="eggNOG" id="COG1177">
    <property type="taxonomic scope" value="Bacteria"/>
</dbReference>
<dbReference type="EMBL" id="CP002568">
    <property type="protein sequence ID" value="ADZ71941.1"/>
    <property type="molecule type" value="Genomic_DNA"/>
</dbReference>
<evidence type="ECO:0000256" key="3">
    <source>
        <dbReference type="ARBA" id="ARBA00022448"/>
    </source>
</evidence>
<evidence type="ECO:0000256" key="4">
    <source>
        <dbReference type="ARBA" id="ARBA00022475"/>
    </source>
</evidence>
<dbReference type="Proteomes" id="UP000008130">
    <property type="component" value="Chromosome"/>
</dbReference>
<keyword evidence="7 8" id="KW-0472">Membrane</keyword>
<feature type="transmembrane region" description="Helical" evidence="8">
    <location>
        <begin position="131"/>
        <end position="155"/>
    </location>
</feature>
<proteinExistence type="inferred from homology"/>
<feature type="transmembrane region" description="Helical" evidence="8">
    <location>
        <begin position="7"/>
        <end position="32"/>
    </location>
</feature>
<dbReference type="Pfam" id="PF00528">
    <property type="entry name" value="BPD_transp_1"/>
    <property type="match status" value="1"/>
</dbReference>
<comment type="subcellular location">
    <subcellularLocation>
        <location evidence="1 8">Cell membrane</location>
        <topology evidence="1 8">Multi-pass membrane protein</topology>
    </subcellularLocation>
</comment>
<feature type="transmembrane region" description="Helical" evidence="8">
    <location>
        <begin position="68"/>
        <end position="90"/>
    </location>
</feature>
<feature type="domain" description="ABC transmembrane type-1" evidence="9">
    <location>
        <begin position="62"/>
        <end position="254"/>
    </location>
</feature>
<evidence type="ECO:0000313" key="11">
    <source>
        <dbReference type="Proteomes" id="UP000008130"/>
    </source>
</evidence>
<sequence>MRSGPTWFNVTSLALGFAFLYLPILILVVFSFNASRLVTVWGGFSTVWYVELLKNQQLLDAAWVTAKVAFLSASVATVLGTMAALVLVRIGRFWGRTLFSGMIYAPLVMPEVILGLSLLLLFVAVDQSRGFWTVMLAHTTFAMCYVAVVVQSRLIGFDRSLEEAAQDLGCPPARTFFVITLPLIMPGVVAGWMLAFTLSLDDLVIASFTTGPGATTLPMKIYSQVRLGVTPEINAVCTILVGLVTIGVIAASIVTKRHEVQRRKDEQVALRQA</sequence>
<organism evidence="10 11">
    <name type="scientific">Polymorphum gilvum (strain LMG 25793 / CGMCC 1.9160 / SL003B-26A1)</name>
    <dbReference type="NCBI Taxonomy" id="991905"/>
    <lineage>
        <taxon>Bacteria</taxon>
        <taxon>Pseudomonadati</taxon>
        <taxon>Pseudomonadota</taxon>
        <taxon>Alphaproteobacteria</taxon>
        <taxon>Rhodobacterales</taxon>
        <taxon>Paracoccaceae</taxon>
        <taxon>Polymorphum</taxon>
    </lineage>
</organism>
<dbReference type="Gene3D" id="1.10.3720.10">
    <property type="entry name" value="MetI-like"/>
    <property type="match status" value="1"/>
</dbReference>
<keyword evidence="4" id="KW-1003">Cell membrane</keyword>
<keyword evidence="11" id="KW-1185">Reference proteome</keyword>
<evidence type="ECO:0000256" key="7">
    <source>
        <dbReference type="ARBA" id="ARBA00023136"/>
    </source>
</evidence>
<protein>
    <submittedName>
        <fullName evidence="10">ABC transporter, permease protein, putative</fullName>
    </submittedName>
</protein>
<dbReference type="OrthoDB" id="9782004at2"/>
<gene>
    <name evidence="10" type="ordered locus">SL003B_3519</name>
</gene>
<dbReference type="PATRIC" id="fig|991905.3.peg.3634"/>
<dbReference type="CDD" id="cd06261">
    <property type="entry name" value="TM_PBP2"/>
    <property type="match status" value="1"/>
</dbReference>
<evidence type="ECO:0000256" key="5">
    <source>
        <dbReference type="ARBA" id="ARBA00022692"/>
    </source>
</evidence>
<dbReference type="PANTHER" id="PTHR43848:SF2">
    <property type="entry name" value="PUTRESCINE TRANSPORT SYSTEM PERMEASE PROTEIN POTI"/>
    <property type="match status" value="1"/>
</dbReference>